<dbReference type="KEGG" id="ncc:104964962"/>
<proteinExistence type="inferred from homology"/>
<keyword evidence="15" id="KW-1185">Reference proteome</keyword>
<keyword evidence="11" id="KW-1207">Sterol metabolism</keyword>
<sequence length="263" mass="29196">MKFVALALALVLAVGSHAASMQADAPSQLQHIRAAMDMYLVQVKDSAHKALDQLDGTEYSDLKVDMASRLEGVFTQIKALQASVGPVTDGVVGTLSETTSGIRASIMADIDSLKIDLEPKRVALKEIIDRHIEGYRTRMEPIIQEYSTKHAAEMESLRTRMEPIVAEMRSKISSNIEETKTAMMPIVDAVRAKLSERLEELKTIATPYVEEYNDQIKQAYAHSQSMDTQKLTDLRTKVAPLVEDVKAKLQAIFETIVASYNKQ</sequence>
<evidence type="ECO:0000256" key="10">
    <source>
        <dbReference type="ARBA" id="ARBA00023098"/>
    </source>
</evidence>
<dbReference type="GeneID" id="104964962"/>
<reference evidence="16" key="1">
    <citation type="submission" date="2025-08" db="UniProtKB">
        <authorList>
            <consortium name="RefSeq"/>
        </authorList>
    </citation>
    <scope>IDENTIFICATION</scope>
    <source>
        <tissue evidence="16">Muscle</tissue>
    </source>
</reference>
<dbReference type="OrthoDB" id="8727817at2759"/>
<evidence type="ECO:0000256" key="12">
    <source>
        <dbReference type="ARBA" id="ARBA00023221"/>
    </source>
</evidence>
<feature type="signal peptide" evidence="14">
    <location>
        <begin position="1"/>
        <end position="18"/>
    </location>
</feature>
<dbReference type="GO" id="GO:0005543">
    <property type="term" value="F:phospholipid binding"/>
    <property type="evidence" value="ECO:0007669"/>
    <property type="project" value="TreeGrafter"/>
</dbReference>
<comment type="similarity">
    <text evidence="2">Belongs to the apolipoprotein A1/A4/E family.</text>
</comment>
<keyword evidence="12" id="KW-0753">Steroid metabolism</keyword>
<evidence type="ECO:0000256" key="5">
    <source>
        <dbReference type="ARBA" id="ARBA00022548"/>
    </source>
</evidence>
<dbReference type="GO" id="GO:1903561">
    <property type="term" value="C:extracellular vesicle"/>
    <property type="evidence" value="ECO:0007669"/>
    <property type="project" value="TreeGrafter"/>
</dbReference>
<evidence type="ECO:0000256" key="2">
    <source>
        <dbReference type="ARBA" id="ARBA00008788"/>
    </source>
</evidence>
<keyword evidence="7" id="KW-0677">Repeat</keyword>
<dbReference type="GO" id="GO:0008203">
    <property type="term" value="P:cholesterol metabolic process"/>
    <property type="evidence" value="ECO:0007669"/>
    <property type="project" value="UniProtKB-KW"/>
</dbReference>
<comment type="function">
    <text evidence="13">Participates in the reverse transport of cholesterol from tissues to the liver for excretion by promoting cholesterol efflux from tissues and by acting as a cofactor for the lecithin cholesterol acyltransferase (LCAT).</text>
</comment>
<dbReference type="GO" id="GO:0060228">
    <property type="term" value="F:phosphatidylcholine-sterol O-acyltransferase activator activity"/>
    <property type="evidence" value="ECO:0007669"/>
    <property type="project" value="TreeGrafter"/>
</dbReference>
<name>A0A6I9PWT3_9TELE</name>
<evidence type="ECO:0000313" key="16">
    <source>
        <dbReference type="RefSeq" id="XP_010792180.1"/>
    </source>
</evidence>
<dbReference type="GO" id="GO:0042157">
    <property type="term" value="P:lipoprotein metabolic process"/>
    <property type="evidence" value="ECO:0007669"/>
    <property type="project" value="InterPro"/>
</dbReference>
<evidence type="ECO:0000256" key="3">
    <source>
        <dbReference type="ARBA" id="ARBA00022448"/>
    </source>
</evidence>
<dbReference type="GO" id="GO:0034364">
    <property type="term" value="C:high-density lipoprotein particle"/>
    <property type="evidence" value="ECO:0007669"/>
    <property type="project" value="UniProtKB-KW"/>
</dbReference>
<dbReference type="AlphaFoldDB" id="A0A6I9PWT3"/>
<evidence type="ECO:0000256" key="4">
    <source>
        <dbReference type="ARBA" id="ARBA00022525"/>
    </source>
</evidence>
<organism evidence="15 16">
    <name type="scientific">Notothenia coriiceps</name>
    <name type="common">black rockcod</name>
    <dbReference type="NCBI Taxonomy" id="8208"/>
    <lineage>
        <taxon>Eukaryota</taxon>
        <taxon>Metazoa</taxon>
        <taxon>Chordata</taxon>
        <taxon>Craniata</taxon>
        <taxon>Vertebrata</taxon>
        <taxon>Euteleostomi</taxon>
        <taxon>Actinopterygii</taxon>
        <taxon>Neopterygii</taxon>
        <taxon>Teleostei</taxon>
        <taxon>Neoteleostei</taxon>
        <taxon>Acanthomorphata</taxon>
        <taxon>Eupercaria</taxon>
        <taxon>Perciformes</taxon>
        <taxon>Notothenioidei</taxon>
        <taxon>Nototheniidae</taxon>
        <taxon>Notothenia</taxon>
    </lineage>
</organism>
<keyword evidence="10" id="KW-0443">Lipid metabolism</keyword>
<evidence type="ECO:0000256" key="6">
    <source>
        <dbReference type="ARBA" id="ARBA00022729"/>
    </source>
</evidence>
<dbReference type="RefSeq" id="XP_010792180.1">
    <property type="nucleotide sequence ID" value="XM_010793878.1"/>
</dbReference>
<dbReference type="Pfam" id="PF01442">
    <property type="entry name" value="Apolipoprotein"/>
    <property type="match status" value="1"/>
</dbReference>
<evidence type="ECO:0000256" key="7">
    <source>
        <dbReference type="ARBA" id="ARBA00022737"/>
    </source>
</evidence>
<accession>A0A6I9PWT3</accession>
<protein>
    <submittedName>
        <fullName evidence="16">Apolipoprotein A-I</fullName>
    </submittedName>
</protein>
<dbReference type="GO" id="GO:0033344">
    <property type="term" value="P:cholesterol efflux"/>
    <property type="evidence" value="ECO:0007669"/>
    <property type="project" value="TreeGrafter"/>
</dbReference>
<keyword evidence="9" id="KW-0445">Lipid transport</keyword>
<evidence type="ECO:0000256" key="11">
    <source>
        <dbReference type="ARBA" id="ARBA00023166"/>
    </source>
</evidence>
<evidence type="ECO:0000256" key="9">
    <source>
        <dbReference type="ARBA" id="ARBA00023055"/>
    </source>
</evidence>
<dbReference type="PANTHER" id="PTHR18976">
    <property type="entry name" value="APOLIPOPROTEIN"/>
    <property type="match status" value="1"/>
</dbReference>
<keyword evidence="3" id="KW-0813">Transport</keyword>
<dbReference type="GO" id="GO:0042627">
    <property type="term" value="C:chylomicron"/>
    <property type="evidence" value="ECO:0007669"/>
    <property type="project" value="TreeGrafter"/>
</dbReference>
<evidence type="ECO:0000256" key="8">
    <source>
        <dbReference type="ARBA" id="ARBA00022850"/>
    </source>
</evidence>
<keyword evidence="8" id="KW-0345">HDL</keyword>
<dbReference type="Proteomes" id="UP000504611">
    <property type="component" value="Unplaced"/>
</dbReference>
<evidence type="ECO:0000256" key="14">
    <source>
        <dbReference type="SAM" id="SignalP"/>
    </source>
</evidence>
<keyword evidence="6 14" id="KW-0732">Signal</keyword>
<dbReference type="PANTHER" id="PTHR18976:SF11">
    <property type="entry name" value="APOLIPOPROTEIN A-I"/>
    <property type="match status" value="1"/>
</dbReference>
<feature type="chain" id="PRO_5026838700" evidence="14">
    <location>
        <begin position="19"/>
        <end position="263"/>
    </location>
</feature>
<gene>
    <name evidence="16" type="primary">LOC104964962</name>
</gene>
<evidence type="ECO:0000256" key="1">
    <source>
        <dbReference type="ARBA" id="ARBA00004613"/>
    </source>
</evidence>
<dbReference type="Gene3D" id="1.20.5.1230">
    <property type="entry name" value="Apolipoprotein A-I"/>
    <property type="match status" value="1"/>
</dbReference>
<dbReference type="GO" id="GO:0055090">
    <property type="term" value="P:acylglycerol homeostasis"/>
    <property type="evidence" value="ECO:0007669"/>
    <property type="project" value="TreeGrafter"/>
</dbReference>
<dbReference type="InterPro" id="IPR050163">
    <property type="entry name" value="Apolipoprotein_A1/A4/E"/>
</dbReference>
<dbReference type="SUPFAM" id="SSF58113">
    <property type="entry name" value="Apolipoprotein A-I"/>
    <property type="match status" value="1"/>
</dbReference>
<keyword evidence="4" id="KW-0964">Secreted</keyword>
<evidence type="ECO:0000256" key="13">
    <source>
        <dbReference type="ARBA" id="ARBA00037506"/>
    </source>
</evidence>
<dbReference type="GO" id="GO:0034362">
    <property type="term" value="C:low-density lipoprotein particle"/>
    <property type="evidence" value="ECO:0007669"/>
    <property type="project" value="TreeGrafter"/>
</dbReference>
<evidence type="ECO:0000313" key="15">
    <source>
        <dbReference type="Proteomes" id="UP000504611"/>
    </source>
</evidence>
<dbReference type="GO" id="GO:0120020">
    <property type="term" value="F:cholesterol transfer activity"/>
    <property type="evidence" value="ECO:0007669"/>
    <property type="project" value="TreeGrafter"/>
</dbReference>
<dbReference type="GO" id="GO:0033700">
    <property type="term" value="P:phospholipid efflux"/>
    <property type="evidence" value="ECO:0007669"/>
    <property type="project" value="TreeGrafter"/>
</dbReference>
<comment type="subcellular location">
    <subcellularLocation>
        <location evidence="1">Secreted</location>
    </subcellularLocation>
</comment>
<dbReference type="InterPro" id="IPR000074">
    <property type="entry name" value="ApoA_E"/>
</dbReference>
<keyword evidence="5" id="KW-0153">Cholesterol metabolism</keyword>
<dbReference type="GO" id="GO:0034361">
    <property type="term" value="C:very-low-density lipoprotein particle"/>
    <property type="evidence" value="ECO:0007669"/>
    <property type="project" value="TreeGrafter"/>
</dbReference>